<gene>
    <name evidence="1" type="ORF">MXMO3_01727</name>
</gene>
<dbReference type="EMBL" id="CP021330">
    <property type="protein sequence ID" value="AVX04253.1"/>
    <property type="molecule type" value="Genomic_DNA"/>
</dbReference>
<dbReference type="KEGG" id="mmyr:MXMO3_01727"/>
<sequence length="65" mass="7191">MTFLKGWRTRLVSLAGVTLAFLELIDPGLLGNALGPDWKNWVIFAYPVIYGLLREVTNTPAGKKS</sequence>
<protein>
    <submittedName>
        <fullName evidence="1">Uncharacterized protein</fullName>
    </submittedName>
</protein>
<evidence type="ECO:0000313" key="2">
    <source>
        <dbReference type="Proteomes" id="UP000258927"/>
    </source>
</evidence>
<reference evidence="1 2" key="1">
    <citation type="submission" date="2017-05" db="EMBL/GenBank/DDBJ databases">
        <title>Genome Analysis of Maritalea myrionectae HL2708#5.</title>
        <authorList>
            <consortium name="Cotde Inc.-PKNU"/>
            <person name="Jang D."/>
            <person name="Oh H.-M."/>
        </authorList>
    </citation>
    <scope>NUCLEOTIDE SEQUENCE [LARGE SCALE GENOMIC DNA]</scope>
    <source>
        <strain evidence="1 2">HL2708#5</strain>
    </source>
</reference>
<dbReference type="AlphaFoldDB" id="A0A2R4ME52"/>
<dbReference type="RefSeq" id="WP_117395593.1">
    <property type="nucleotide sequence ID" value="NZ_CP021330.1"/>
</dbReference>
<accession>A0A2R4ME52</accession>
<organism evidence="1 2">
    <name type="scientific">Maritalea myrionectae</name>
    <dbReference type="NCBI Taxonomy" id="454601"/>
    <lineage>
        <taxon>Bacteria</taxon>
        <taxon>Pseudomonadati</taxon>
        <taxon>Pseudomonadota</taxon>
        <taxon>Alphaproteobacteria</taxon>
        <taxon>Hyphomicrobiales</taxon>
        <taxon>Devosiaceae</taxon>
        <taxon>Maritalea</taxon>
    </lineage>
</organism>
<keyword evidence="2" id="KW-1185">Reference proteome</keyword>
<evidence type="ECO:0000313" key="1">
    <source>
        <dbReference type="EMBL" id="AVX04253.1"/>
    </source>
</evidence>
<dbReference type="Proteomes" id="UP000258927">
    <property type="component" value="Chromosome"/>
</dbReference>
<proteinExistence type="predicted"/>
<name>A0A2R4ME52_9HYPH</name>